<dbReference type="PANTHER" id="PTHR43002">
    <property type="entry name" value="GLYCOGEN DEBRANCHING ENZYME"/>
    <property type="match status" value="1"/>
</dbReference>
<protein>
    <submittedName>
        <fullName evidence="5">Glycogen operon protein</fullName>
    </submittedName>
</protein>
<dbReference type="EMBL" id="RKHQ01000001">
    <property type="protein sequence ID" value="ROR95628.1"/>
    <property type="molecule type" value="Genomic_DNA"/>
</dbReference>
<dbReference type="AlphaFoldDB" id="A0A3N2D7I6"/>
<dbReference type="CDD" id="cd02856">
    <property type="entry name" value="E_set_GDE_Isoamylase_N"/>
    <property type="match status" value="1"/>
</dbReference>
<dbReference type="InterPro" id="IPR011837">
    <property type="entry name" value="Glycogen_debranch_GlgX"/>
</dbReference>
<comment type="similarity">
    <text evidence="1">Belongs to the glycosyl hydrolase 13 family.</text>
</comment>
<evidence type="ECO:0000313" key="5">
    <source>
        <dbReference type="EMBL" id="ROR95628.1"/>
    </source>
</evidence>
<dbReference type="InterPro" id="IPR017853">
    <property type="entry name" value="GH"/>
</dbReference>
<dbReference type="SUPFAM" id="SSF51445">
    <property type="entry name" value="(Trans)glycosidases"/>
    <property type="match status" value="1"/>
</dbReference>
<proteinExistence type="inferred from homology"/>
<dbReference type="Pfam" id="PF02922">
    <property type="entry name" value="CBM_48"/>
    <property type="match status" value="1"/>
</dbReference>
<dbReference type="SUPFAM" id="SSF81296">
    <property type="entry name" value="E set domains"/>
    <property type="match status" value="1"/>
</dbReference>
<keyword evidence="3" id="KW-0326">Glycosidase</keyword>
<organism evidence="5 6">
    <name type="scientific">Salana multivorans</name>
    <dbReference type="NCBI Taxonomy" id="120377"/>
    <lineage>
        <taxon>Bacteria</taxon>
        <taxon>Bacillati</taxon>
        <taxon>Actinomycetota</taxon>
        <taxon>Actinomycetes</taxon>
        <taxon>Micrococcales</taxon>
        <taxon>Beutenbergiaceae</taxon>
        <taxon>Salana</taxon>
    </lineage>
</organism>
<dbReference type="Proteomes" id="UP000275356">
    <property type="component" value="Unassembled WGS sequence"/>
</dbReference>
<evidence type="ECO:0000259" key="4">
    <source>
        <dbReference type="SMART" id="SM00642"/>
    </source>
</evidence>
<keyword evidence="6" id="KW-1185">Reference proteome</keyword>
<dbReference type="InterPro" id="IPR044505">
    <property type="entry name" value="GlgX_Isoamylase_N_E_set"/>
</dbReference>
<name>A0A3N2D7I6_9MICO</name>
<dbReference type="NCBIfam" id="TIGR02100">
    <property type="entry name" value="glgX_debranch"/>
    <property type="match status" value="1"/>
</dbReference>
<sequence length="795" mass="86848">MGAAWWNNDAAMTVSAHPTSSPVGVVEDADHDDPTTPHDAGAPDGSVAAVTPAQLADLPARSLGRLGVHVLGDGIDVVVAAAQAVAVDLCLIDGTREHPAERRIGLQKARHGLWHAHVPGVGAGQRYGFRVHGAWQPSDGLFHNPAKLLLDPYARGVDGAVELAPETFGHHVTDIRSTHHGLETADPRDSSPFVAWGTVLPPADPATTARRLELRPRTPWIHTVLYELHVRGFTLLREDLPEELRGTYAGLAHPNVIEHLRGLGVTAVELLPIHVAATEHAIAARGLPNYWGYSTLGFFAPEPRYATRASREAGPAAVEAEVKAMVDALHEAGIEVVLDVVYNHTCEGGMDGPLLSLRGLDNTGYYLHDGGHQARYADVTGTGNSLDFRRQRVVQLTLDSLRHWAGEIGVDGFRFDLAVTLGRRAGEFEPDHPFLVALASDPVLADVKLAVEPWDVGPSGWRTGQFAPPVHEWNDRFRDAVRRFWLADARAQAAGEHGAPHDCRDLATRLSGSADMFQRFDRGPTASVNYVTAHDGFTLADLTRYDHKHNEANLEDSRDGSDNNLSWNHGVEGEIEAGSPAADIRPIRRRSMRNVLGTLLVSSGTPLLTAGDEFGRTQRGNNNAYCQDSPISWVDWDLEPAQLDLLATSSYLLRLRRENPAMRPGRFAYGRPRSNDPFVDLAWFSDDGEPMEGGAWHNPYRRVLQMRRAGGASAHPRSMMRHEAADARDLLVVVNGALNEVDVTLAPGRTPRWELVWDSVWESPDEREQINGGARAEPGDIATVEPLSLRLYLSS</sequence>
<dbReference type="InterPro" id="IPR013783">
    <property type="entry name" value="Ig-like_fold"/>
</dbReference>
<dbReference type="Gene3D" id="2.60.40.10">
    <property type="entry name" value="Immunoglobulins"/>
    <property type="match status" value="1"/>
</dbReference>
<accession>A0A3N2D7I6</accession>
<evidence type="ECO:0000313" key="6">
    <source>
        <dbReference type="Proteomes" id="UP000275356"/>
    </source>
</evidence>
<dbReference type="GO" id="GO:0004135">
    <property type="term" value="F:amylo-alpha-1,6-glucosidase activity"/>
    <property type="evidence" value="ECO:0007669"/>
    <property type="project" value="InterPro"/>
</dbReference>
<dbReference type="InterPro" id="IPR004193">
    <property type="entry name" value="Glyco_hydro_13_N"/>
</dbReference>
<dbReference type="SMART" id="SM00642">
    <property type="entry name" value="Aamy"/>
    <property type="match status" value="1"/>
</dbReference>
<feature type="domain" description="Glycosyl hydrolase family 13 catalytic" evidence="4">
    <location>
        <begin position="227"/>
        <end position="656"/>
    </location>
</feature>
<dbReference type="InterPro" id="IPR013780">
    <property type="entry name" value="Glyco_hydro_b"/>
</dbReference>
<dbReference type="Gene3D" id="3.20.20.80">
    <property type="entry name" value="Glycosidases"/>
    <property type="match status" value="1"/>
</dbReference>
<dbReference type="Gene3D" id="2.60.40.1180">
    <property type="entry name" value="Golgi alpha-mannosidase II"/>
    <property type="match status" value="1"/>
</dbReference>
<evidence type="ECO:0000256" key="3">
    <source>
        <dbReference type="ARBA" id="ARBA00023295"/>
    </source>
</evidence>
<evidence type="ECO:0000256" key="2">
    <source>
        <dbReference type="ARBA" id="ARBA00022801"/>
    </source>
</evidence>
<reference evidence="5 6" key="1">
    <citation type="submission" date="2018-11" db="EMBL/GenBank/DDBJ databases">
        <title>Sequencing the genomes of 1000 actinobacteria strains.</title>
        <authorList>
            <person name="Klenk H.-P."/>
        </authorList>
    </citation>
    <scope>NUCLEOTIDE SEQUENCE [LARGE SCALE GENOMIC DNA]</scope>
    <source>
        <strain evidence="5 6">DSM 13521</strain>
    </source>
</reference>
<dbReference type="InterPro" id="IPR014756">
    <property type="entry name" value="Ig_E-set"/>
</dbReference>
<comment type="caution">
    <text evidence="5">The sequence shown here is derived from an EMBL/GenBank/DDBJ whole genome shotgun (WGS) entry which is preliminary data.</text>
</comment>
<dbReference type="CDD" id="cd11326">
    <property type="entry name" value="AmyAc_Glg_debranch"/>
    <property type="match status" value="1"/>
</dbReference>
<dbReference type="GO" id="GO:0005980">
    <property type="term" value="P:glycogen catabolic process"/>
    <property type="evidence" value="ECO:0007669"/>
    <property type="project" value="InterPro"/>
</dbReference>
<dbReference type="SUPFAM" id="SSF51011">
    <property type="entry name" value="Glycosyl hydrolase domain"/>
    <property type="match status" value="1"/>
</dbReference>
<dbReference type="InterPro" id="IPR006047">
    <property type="entry name" value="GH13_cat_dom"/>
</dbReference>
<gene>
    <name evidence="5" type="ORF">EDD28_0189</name>
</gene>
<keyword evidence="2" id="KW-0378">Hydrolase</keyword>
<evidence type="ECO:0000256" key="1">
    <source>
        <dbReference type="ARBA" id="ARBA00008061"/>
    </source>
</evidence>